<keyword evidence="1" id="KW-0472">Membrane</keyword>
<name>A0ABT2NHI2_9RHOB</name>
<feature type="domain" description="DUF2061" evidence="2">
    <location>
        <begin position="8"/>
        <end position="59"/>
    </location>
</feature>
<sequence length="75" mass="7903">MDTRGRTILKAILWNLLGLVSMSLVGLLMTGSAALGGALAVANTALGFAAYVLYERCWARVSWGRLGAAGGRRHV</sequence>
<evidence type="ECO:0000259" key="2">
    <source>
        <dbReference type="Pfam" id="PF09834"/>
    </source>
</evidence>
<dbReference type="RefSeq" id="WP_261493805.1">
    <property type="nucleotide sequence ID" value="NZ_JAOCQF010000001.1"/>
</dbReference>
<evidence type="ECO:0000313" key="3">
    <source>
        <dbReference type="EMBL" id="MCT8328372.1"/>
    </source>
</evidence>
<feature type="transmembrane region" description="Helical" evidence="1">
    <location>
        <begin position="35"/>
        <end position="54"/>
    </location>
</feature>
<evidence type="ECO:0000256" key="1">
    <source>
        <dbReference type="SAM" id="Phobius"/>
    </source>
</evidence>
<dbReference type="EMBL" id="JAOCQF010000001">
    <property type="protein sequence ID" value="MCT8328372.1"/>
    <property type="molecule type" value="Genomic_DNA"/>
</dbReference>
<keyword evidence="1" id="KW-1133">Transmembrane helix</keyword>
<feature type="transmembrane region" description="Helical" evidence="1">
    <location>
        <begin position="12"/>
        <end position="29"/>
    </location>
</feature>
<reference evidence="4" key="1">
    <citation type="submission" date="2023-07" db="EMBL/GenBank/DDBJ databases">
        <title>Defluviimonas sediminis sp. nov., isolated from mangrove sediment.</title>
        <authorList>
            <person name="Liu L."/>
            <person name="Li J."/>
            <person name="Huang Y."/>
            <person name="Pan J."/>
            <person name="Li M."/>
        </authorList>
    </citation>
    <scope>NUCLEOTIDE SEQUENCE [LARGE SCALE GENOMIC DNA]</scope>
    <source>
        <strain evidence="4">FT324</strain>
    </source>
</reference>
<comment type="caution">
    <text evidence="3">The sequence shown here is derived from an EMBL/GenBank/DDBJ whole genome shotgun (WGS) entry which is preliminary data.</text>
</comment>
<proteinExistence type="predicted"/>
<dbReference type="InterPro" id="IPR018638">
    <property type="entry name" value="DUF2061_membrane"/>
</dbReference>
<keyword evidence="1" id="KW-0812">Transmembrane</keyword>
<gene>
    <name evidence="3" type="ORF">N5I32_02485</name>
</gene>
<organism evidence="3 4">
    <name type="scientific">Albidovulum sediminis</name>
    <dbReference type="NCBI Taxonomy" id="3066345"/>
    <lineage>
        <taxon>Bacteria</taxon>
        <taxon>Pseudomonadati</taxon>
        <taxon>Pseudomonadota</taxon>
        <taxon>Alphaproteobacteria</taxon>
        <taxon>Rhodobacterales</taxon>
        <taxon>Paracoccaceae</taxon>
        <taxon>Albidovulum</taxon>
    </lineage>
</organism>
<dbReference type="Proteomes" id="UP001205601">
    <property type="component" value="Unassembled WGS sequence"/>
</dbReference>
<dbReference type="Pfam" id="PF09834">
    <property type="entry name" value="DUF2061"/>
    <property type="match status" value="1"/>
</dbReference>
<accession>A0ABT2NHI2</accession>
<keyword evidence="4" id="KW-1185">Reference proteome</keyword>
<protein>
    <submittedName>
        <fullName evidence="3">DUF2061 domain-containing protein</fullName>
    </submittedName>
</protein>
<evidence type="ECO:0000313" key="4">
    <source>
        <dbReference type="Proteomes" id="UP001205601"/>
    </source>
</evidence>